<feature type="transmembrane region" description="Helical" evidence="1">
    <location>
        <begin position="67"/>
        <end position="86"/>
    </location>
</feature>
<proteinExistence type="predicted"/>
<keyword evidence="1" id="KW-1133">Transmembrane helix</keyword>
<feature type="transmembrane region" description="Helical" evidence="1">
    <location>
        <begin position="160"/>
        <end position="178"/>
    </location>
</feature>
<evidence type="ECO:0000313" key="2">
    <source>
        <dbReference type="EMBL" id="KAK6727881.1"/>
    </source>
</evidence>
<evidence type="ECO:0000256" key="1">
    <source>
        <dbReference type="SAM" id="Phobius"/>
    </source>
</evidence>
<accession>A0ABR1BN71</accession>
<sequence>MYFADRTRYIVLTLSVICFTLIFANSVALNFTIICMDDNGSDSHLGTPMNSSHGSHWLHSSTHVNSLFSAIAIGCLIGTIPSTYIIHKLGLWNVSPTELQKITSDKQVQRKESIPYGAIIKDPCILAVWLAASGGNLGFQVFVLYGPTYINKVTNPTVDQIAYTAAIVFSGINVVGVVKCAQLVARQHAHFVMAVMSFHLCIIILFVPIAVSIVCPDNTPEQWSNLFFGISVIVVVANVPFAFLASSEPAPWTGNEITTILA</sequence>
<feature type="transmembrane region" description="Helical" evidence="1">
    <location>
        <begin position="124"/>
        <end position="145"/>
    </location>
</feature>
<keyword evidence="1" id="KW-0812">Transmembrane</keyword>
<reference evidence="2 3" key="1">
    <citation type="submission" date="2023-08" db="EMBL/GenBank/DDBJ databases">
        <title>A Necator americanus chromosomal reference genome.</title>
        <authorList>
            <person name="Ilik V."/>
            <person name="Petrzelkova K.J."/>
            <person name="Pardy F."/>
            <person name="Fuh T."/>
            <person name="Niatou-Singa F.S."/>
            <person name="Gouil Q."/>
            <person name="Baker L."/>
            <person name="Ritchie M.E."/>
            <person name="Jex A.R."/>
            <person name="Gazzola D."/>
            <person name="Li H."/>
            <person name="Toshio Fujiwara R."/>
            <person name="Zhan B."/>
            <person name="Aroian R.V."/>
            <person name="Pafco B."/>
            <person name="Schwarz E.M."/>
        </authorList>
    </citation>
    <scope>NUCLEOTIDE SEQUENCE [LARGE SCALE GENOMIC DNA]</scope>
    <source>
        <strain evidence="2 3">Aroian</strain>
        <tissue evidence="2">Whole animal</tissue>
    </source>
</reference>
<dbReference type="PANTHER" id="PTHR45757:SF11">
    <property type="entry name" value="MAJOR FACILITATOR SUPERFAMILY (MFS) PROFILE DOMAIN-CONTAINING PROTEIN"/>
    <property type="match status" value="1"/>
</dbReference>
<comment type="caution">
    <text evidence="2">The sequence shown here is derived from an EMBL/GenBank/DDBJ whole genome shotgun (WGS) entry which is preliminary data.</text>
</comment>
<dbReference type="Gene3D" id="1.20.1250.20">
    <property type="entry name" value="MFS general substrate transporter like domains"/>
    <property type="match status" value="1"/>
</dbReference>
<protein>
    <submittedName>
        <fullName evidence="2">Uncharacterized protein</fullName>
    </submittedName>
</protein>
<name>A0ABR1BN71_NECAM</name>
<feature type="transmembrane region" description="Helical" evidence="1">
    <location>
        <begin position="9"/>
        <end position="34"/>
    </location>
</feature>
<organism evidence="2 3">
    <name type="scientific">Necator americanus</name>
    <name type="common">Human hookworm</name>
    <dbReference type="NCBI Taxonomy" id="51031"/>
    <lineage>
        <taxon>Eukaryota</taxon>
        <taxon>Metazoa</taxon>
        <taxon>Ecdysozoa</taxon>
        <taxon>Nematoda</taxon>
        <taxon>Chromadorea</taxon>
        <taxon>Rhabditida</taxon>
        <taxon>Rhabditina</taxon>
        <taxon>Rhabditomorpha</taxon>
        <taxon>Strongyloidea</taxon>
        <taxon>Ancylostomatidae</taxon>
        <taxon>Bunostominae</taxon>
        <taxon>Necator</taxon>
    </lineage>
</organism>
<dbReference type="SUPFAM" id="SSF103473">
    <property type="entry name" value="MFS general substrate transporter"/>
    <property type="match status" value="1"/>
</dbReference>
<gene>
    <name evidence="2" type="primary">Necator_chrI.g1636</name>
    <name evidence="2" type="ORF">RB195_005510</name>
</gene>
<dbReference type="PANTHER" id="PTHR45757">
    <property type="entry name" value="PROTEIN CBG23364-RELATED"/>
    <property type="match status" value="1"/>
</dbReference>
<keyword evidence="1" id="KW-0472">Membrane</keyword>
<feature type="transmembrane region" description="Helical" evidence="1">
    <location>
        <begin position="226"/>
        <end position="245"/>
    </location>
</feature>
<dbReference type="Proteomes" id="UP001303046">
    <property type="component" value="Unassembled WGS sequence"/>
</dbReference>
<feature type="transmembrane region" description="Helical" evidence="1">
    <location>
        <begin position="190"/>
        <end position="214"/>
    </location>
</feature>
<dbReference type="EMBL" id="JAVFWL010000001">
    <property type="protein sequence ID" value="KAK6727881.1"/>
    <property type="molecule type" value="Genomic_DNA"/>
</dbReference>
<evidence type="ECO:0000313" key="3">
    <source>
        <dbReference type="Proteomes" id="UP001303046"/>
    </source>
</evidence>
<keyword evidence="3" id="KW-1185">Reference proteome</keyword>
<dbReference type="InterPro" id="IPR036259">
    <property type="entry name" value="MFS_trans_sf"/>
</dbReference>